<protein>
    <recommendedName>
        <fullName evidence="4">P-loop containing nucleoside triphosphate hydrolase protein</fullName>
    </recommendedName>
</protein>
<evidence type="ECO:0000313" key="3">
    <source>
        <dbReference type="Proteomes" id="UP001375240"/>
    </source>
</evidence>
<dbReference type="SUPFAM" id="SSF52540">
    <property type="entry name" value="P-loop containing nucleoside triphosphate hydrolases"/>
    <property type="match status" value="1"/>
</dbReference>
<proteinExistence type="predicted"/>
<sequence length="361" mass="40821">MFDKKLPIFVATHPRSCSTAFERVFMTRTEDLECVHEPFGDAFYYGPERLSSRYEGENQEAVNDREQSGFSSSTYQSILDDIEKKGNATEGKRIFIKDMASYLVPPSDHATYQNAKLAPSASTSEVSNGSSNGHSNGVHKENLNNPTVLPLSTLKRFQFAFLIRHPRRAVPSYYRCCVPPLNEMTGFKYFMPNEAGYRELRVLFDYLRDESVIKHTPTAKEHATNGVNGSNGHSNGTNGSNGHGEAKPYEVCVIDADDLLDHPKEVIQTFCEMVGLEFDEGMLEWSANKGCESFDKWKGFHEDAIGSSGLRPRTVKKVRDAADERREWVQKYGEEAAAMIEKTAEENMADYEYLRQFKINI</sequence>
<dbReference type="Gene3D" id="3.40.50.300">
    <property type="entry name" value="P-loop containing nucleotide triphosphate hydrolases"/>
    <property type="match status" value="1"/>
</dbReference>
<dbReference type="AlphaFoldDB" id="A0AAV9V0V8"/>
<dbReference type="InterPro" id="IPR053226">
    <property type="entry name" value="Pyrrolopyrazine_biosynth_F"/>
</dbReference>
<comment type="caution">
    <text evidence="2">The sequence shown here is derived from an EMBL/GenBank/DDBJ whole genome shotgun (WGS) entry which is preliminary data.</text>
</comment>
<evidence type="ECO:0000313" key="2">
    <source>
        <dbReference type="EMBL" id="KAK6352958.1"/>
    </source>
</evidence>
<feature type="compositionally biased region" description="Low complexity" evidence="1">
    <location>
        <begin position="126"/>
        <end position="136"/>
    </location>
</feature>
<dbReference type="Pfam" id="PF19798">
    <property type="entry name" value="Sulfotransfer_5"/>
    <property type="match status" value="1"/>
</dbReference>
<gene>
    <name evidence="2" type="ORF">TWF696_004950</name>
</gene>
<dbReference type="Proteomes" id="UP001375240">
    <property type="component" value="Unassembled WGS sequence"/>
</dbReference>
<feature type="compositionally biased region" description="Low complexity" evidence="1">
    <location>
        <begin position="224"/>
        <end position="240"/>
    </location>
</feature>
<evidence type="ECO:0000256" key="1">
    <source>
        <dbReference type="SAM" id="MobiDB-lite"/>
    </source>
</evidence>
<dbReference type="EMBL" id="JAVHNQ010000003">
    <property type="protein sequence ID" value="KAK6352958.1"/>
    <property type="molecule type" value="Genomic_DNA"/>
</dbReference>
<feature type="region of interest" description="Disordered" evidence="1">
    <location>
        <begin position="217"/>
        <end position="242"/>
    </location>
</feature>
<organism evidence="2 3">
    <name type="scientific">Orbilia brochopaga</name>
    <dbReference type="NCBI Taxonomy" id="3140254"/>
    <lineage>
        <taxon>Eukaryota</taxon>
        <taxon>Fungi</taxon>
        <taxon>Dikarya</taxon>
        <taxon>Ascomycota</taxon>
        <taxon>Pezizomycotina</taxon>
        <taxon>Orbiliomycetes</taxon>
        <taxon>Orbiliales</taxon>
        <taxon>Orbiliaceae</taxon>
        <taxon>Orbilia</taxon>
    </lineage>
</organism>
<feature type="region of interest" description="Disordered" evidence="1">
    <location>
        <begin position="116"/>
        <end position="145"/>
    </location>
</feature>
<keyword evidence="3" id="KW-1185">Reference proteome</keyword>
<feature type="compositionally biased region" description="Polar residues" evidence="1">
    <location>
        <begin position="116"/>
        <end position="125"/>
    </location>
</feature>
<dbReference type="InterPro" id="IPR027417">
    <property type="entry name" value="P-loop_NTPase"/>
</dbReference>
<reference evidence="2 3" key="1">
    <citation type="submission" date="2019-10" db="EMBL/GenBank/DDBJ databases">
        <authorList>
            <person name="Palmer J.M."/>
        </authorList>
    </citation>
    <scope>NUCLEOTIDE SEQUENCE [LARGE SCALE GENOMIC DNA]</scope>
    <source>
        <strain evidence="2 3">TWF696</strain>
    </source>
</reference>
<dbReference type="PANTHER" id="PTHR48419:SF1">
    <property type="entry name" value="SULFOTRANSFERASE DOMAIN-CONTAINING PROTEIN"/>
    <property type="match status" value="1"/>
</dbReference>
<accession>A0AAV9V0V8</accession>
<name>A0AAV9V0V8_9PEZI</name>
<dbReference type="PANTHER" id="PTHR48419">
    <property type="entry name" value="SULFOTRANSFERASE DOMAIN-CONTAINING PROTEIN"/>
    <property type="match status" value="1"/>
</dbReference>
<evidence type="ECO:0008006" key="4">
    <source>
        <dbReference type="Google" id="ProtNLM"/>
    </source>
</evidence>